<dbReference type="Proteomes" id="UP000242949">
    <property type="component" value="Unassembled WGS sequence"/>
</dbReference>
<evidence type="ECO:0000313" key="2">
    <source>
        <dbReference type="Proteomes" id="UP000242949"/>
    </source>
</evidence>
<sequence>MIERIQDHKLIISIVKKNQAKKVVHATRLQGAQGGTTVQASGFRLNEKKRILGVPVTREREVVFTVVSESIYVDVLTAIETSAKIDKKTPGIVAVIDIKKVMGISHLTGHEIKDCSKEGELMETEKKQIQHDLIVTIVNNGDAEEVIDAARKAGADGGTIIHGRGTGIHEKAKLFNIMIEPEKDMVLTLVDRNSTTEVLDVINRDVGLSEPGKGIAFVLEVEKTIGINHLFNEKLAQVYNED</sequence>
<accession>A0A1G6L0F3</accession>
<name>A0A1G6L0F3_9BACI</name>
<organism evidence="1 2">
    <name type="scientific">Pelagirhabdus alkalitolerans</name>
    <dbReference type="NCBI Taxonomy" id="1612202"/>
    <lineage>
        <taxon>Bacteria</taxon>
        <taxon>Bacillati</taxon>
        <taxon>Bacillota</taxon>
        <taxon>Bacilli</taxon>
        <taxon>Bacillales</taxon>
        <taxon>Bacillaceae</taxon>
        <taxon>Pelagirhabdus</taxon>
    </lineage>
</organism>
<evidence type="ECO:0000313" key="1">
    <source>
        <dbReference type="EMBL" id="SDC36839.1"/>
    </source>
</evidence>
<dbReference type="EMBL" id="FMYI01000007">
    <property type="protein sequence ID" value="SDC36839.1"/>
    <property type="molecule type" value="Genomic_DNA"/>
</dbReference>
<keyword evidence="2" id="KW-1185">Reference proteome</keyword>
<proteinExistence type="predicted"/>
<dbReference type="InterPro" id="IPR011322">
    <property type="entry name" value="N-reg_PII-like_a/b"/>
</dbReference>
<dbReference type="GO" id="GO:0006808">
    <property type="term" value="P:regulation of nitrogen utilization"/>
    <property type="evidence" value="ECO:0007669"/>
    <property type="project" value="InterPro"/>
</dbReference>
<dbReference type="Pfam" id="PF00543">
    <property type="entry name" value="P-II"/>
    <property type="match status" value="1"/>
</dbReference>
<dbReference type="InterPro" id="IPR015867">
    <property type="entry name" value="N-reg_PII/ATP_PRibTrfase_C"/>
</dbReference>
<dbReference type="RefSeq" id="WP_090796213.1">
    <property type="nucleotide sequence ID" value="NZ_FMYI01000007.1"/>
</dbReference>
<dbReference type="InterPro" id="IPR002187">
    <property type="entry name" value="N-reg_PII"/>
</dbReference>
<protein>
    <submittedName>
        <fullName evidence="1">Nitrogen regulatory protein P-II</fullName>
    </submittedName>
</protein>
<dbReference type="OrthoDB" id="9803021at2"/>
<reference evidence="2" key="1">
    <citation type="submission" date="2016-09" db="EMBL/GenBank/DDBJ databases">
        <authorList>
            <person name="Varghese N."/>
            <person name="Submissions S."/>
        </authorList>
    </citation>
    <scope>NUCLEOTIDE SEQUENCE [LARGE SCALE GENOMIC DNA]</scope>
    <source>
        <strain evidence="2">S5</strain>
    </source>
</reference>
<dbReference type="GO" id="GO:0030234">
    <property type="term" value="F:enzyme regulator activity"/>
    <property type="evidence" value="ECO:0007669"/>
    <property type="project" value="InterPro"/>
</dbReference>
<dbReference type="Gene3D" id="3.30.70.120">
    <property type="match status" value="2"/>
</dbReference>
<dbReference type="SUPFAM" id="SSF54913">
    <property type="entry name" value="GlnB-like"/>
    <property type="match status" value="2"/>
</dbReference>
<dbReference type="AlphaFoldDB" id="A0A1G6L0F3"/>
<gene>
    <name evidence="1" type="ORF">SAMN05421734_10755</name>
</gene>
<dbReference type="PROSITE" id="PS51343">
    <property type="entry name" value="PII_GLNB_DOM"/>
    <property type="match status" value="2"/>
</dbReference>
<dbReference type="STRING" id="1612202.SAMN05421734_10755"/>
<dbReference type="SMART" id="SM00938">
    <property type="entry name" value="P-II"/>
    <property type="match status" value="1"/>
</dbReference>